<organism evidence="6 7">
    <name type="scientific">Capsaspora owczarzaki (strain ATCC 30864)</name>
    <dbReference type="NCBI Taxonomy" id="595528"/>
    <lineage>
        <taxon>Eukaryota</taxon>
        <taxon>Filasterea</taxon>
        <taxon>Capsaspora</taxon>
    </lineage>
</organism>
<dbReference type="AlphaFoldDB" id="A0A0D2WP49"/>
<dbReference type="PANTHER" id="PTHR21107:SF2">
    <property type="entry name" value="CYTOCHROME C OXIDASE ASSEMBLY PROTEIN COX19"/>
    <property type="match status" value="1"/>
</dbReference>
<keyword evidence="3" id="KW-1015">Disulfide bond</keyword>
<dbReference type="InParanoid" id="A0A0D2WP49"/>
<evidence type="ECO:0000256" key="5">
    <source>
        <dbReference type="SAM" id="MobiDB-lite"/>
    </source>
</evidence>
<accession>A0A0D2WP49</accession>
<dbReference type="GO" id="GO:0033617">
    <property type="term" value="P:mitochondrial respiratory chain complex IV assembly"/>
    <property type="evidence" value="ECO:0007669"/>
    <property type="project" value="TreeGrafter"/>
</dbReference>
<dbReference type="EMBL" id="KE346363">
    <property type="protein sequence ID" value="KJE92363.1"/>
    <property type="molecule type" value="Genomic_DNA"/>
</dbReference>
<evidence type="ECO:0000256" key="2">
    <source>
        <dbReference type="ARBA" id="ARBA00022490"/>
    </source>
</evidence>
<dbReference type="FunCoup" id="A0A0D2WP49">
    <property type="interactions" value="150"/>
</dbReference>
<comment type="similarity">
    <text evidence="4">Belongs to the COX19 family.</text>
</comment>
<evidence type="ECO:0000313" key="7">
    <source>
        <dbReference type="Proteomes" id="UP000008743"/>
    </source>
</evidence>
<proteinExistence type="inferred from homology"/>
<evidence type="ECO:0000256" key="1">
    <source>
        <dbReference type="ARBA" id="ARBA00004496"/>
    </source>
</evidence>
<dbReference type="eggNOG" id="KOG3477">
    <property type="taxonomic scope" value="Eukaryota"/>
</dbReference>
<evidence type="ECO:0008006" key="8">
    <source>
        <dbReference type="Google" id="ProtNLM"/>
    </source>
</evidence>
<protein>
    <recommendedName>
        <fullName evidence="8">CHCH domain-containing protein</fullName>
    </recommendedName>
</protein>
<keyword evidence="2" id="KW-0963">Cytoplasm</keyword>
<dbReference type="InterPro" id="IPR051383">
    <property type="entry name" value="COX19"/>
</dbReference>
<dbReference type="GO" id="GO:0005758">
    <property type="term" value="C:mitochondrial intermembrane space"/>
    <property type="evidence" value="ECO:0007669"/>
    <property type="project" value="TreeGrafter"/>
</dbReference>
<reference evidence="7" key="1">
    <citation type="submission" date="2011-02" db="EMBL/GenBank/DDBJ databases">
        <title>The Genome Sequence of Capsaspora owczarzaki ATCC 30864.</title>
        <authorList>
            <person name="Russ C."/>
            <person name="Cuomo C."/>
            <person name="Burger G."/>
            <person name="Gray M.W."/>
            <person name="Holland P.W.H."/>
            <person name="King N."/>
            <person name="Lang F.B.F."/>
            <person name="Roger A.J."/>
            <person name="Ruiz-Trillo I."/>
            <person name="Young S.K."/>
            <person name="Zeng Q."/>
            <person name="Gargeya S."/>
            <person name="Alvarado L."/>
            <person name="Berlin A."/>
            <person name="Chapman S.B."/>
            <person name="Chen Z."/>
            <person name="Freedman E."/>
            <person name="Gellesch M."/>
            <person name="Goldberg J."/>
            <person name="Griggs A."/>
            <person name="Gujja S."/>
            <person name="Heilman E."/>
            <person name="Heiman D."/>
            <person name="Howarth C."/>
            <person name="Mehta T."/>
            <person name="Neiman D."/>
            <person name="Pearson M."/>
            <person name="Roberts A."/>
            <person name="Saif S."/>
            <person name="Shea T."/>
            <person name="Shenoy N."/>
            <person name="Sisk P."/>
            <person name="Stolte C."/>
            <person name="Sykes S."/>
            <person name="White J."/>
            <person name="Yandava C."/>
            <person name="Haas B."/>
            <person name="Nusbaum C."/>
            <person name="Birren B."/>
        </authorList>
    </citation>
    <scope>NUCLEOTIDE SEQUENCE</scope>
    <source>
        <strain evidence="7">ATCC 30864</strain>
    </source>
</reference>
<dbReference type="OrthoDB" id="268594at2759"/>
<evidence type="ECO:0000313" key="6">
    <source>
        <dbReference type="EMBL" id="KJE92363.1"/>
    </source>
</evidence>
<comment type="subcellular location">
    <subcellularLocation>
        <location evidence="1">Cytoplasm</location>
    </subcellularLocation>
</comment>
<dbReference type="PANTHER" id="PTHR21107">
    <property type="entry name" value="CYTOCHROME C OXIDASE ASSEMBLY PROTEIN COX19"/>
    <property type="match status" value="1"/>
</dbReference>
<evidence type="ECO:0000256" key="3">
    <source>
        <dbReference type="ARBA" id="ARBA00023157"/>
    </source>
</evidence>
<name>A0A0D2WP49_CAPO3</name>
<sequence length="87" mass="9934">MSQPAKGPKPRPPEKGSFPLDHEGECKDAMRRFMACMRENKQNSSACRIESRDYLNDLMTREDLKQLGFRDLDDAAGKPNDSRPPPR</sequence>
<evidence type="ECO:0000256" key="4">
    <source>
        <dbReference type="ARBA" id="ARBA00038223"/>
    </source>
</evidence>
<dbReference type="PhylomeDB" id="A0A0D2WP49"/>
<gene>
    <name evidence="6" type="ORF">CAOG_003346</name>
</gene>
<dbReference type="OMA" id="GTNDEAC"/>
<dbReference type="Proteomes" id="UP000008743">
    <property type="component" value="Unassembled WGS sequence"/>
</dbReference>
<keyword evidence="7" id="KW-1185">Reference proteome</keyword>
<dbReference type="STRING" id="595528.A0A0D2WP49"/>
<dbReference type="PROSITE" id="PS51808">
    <property type="entry name" value="CHCH"/>
    <property type="match status" value="1"/>
</dbReference>
<feature type="region of interest" description="Disordered" evidence="5">
    <location>
        <begin position="1"/>
        <end position="23"/>
    </location>
</feature>